<keyword evidence="2" id="KW-1185">Reference proteome</keyword>
<dbReference type="RefSeq" id="WP_167857298.1">
    <property type="nucleotide sequence ID" value="NZ_SIJK02000009.1"/>
</dbReference>
<dbReference type="Pfam" id="PF02515">
    <property type="entry name" value="CoA_transf_3"/>
    <property type="match status" value="1"/>
</dbReference>
<dbReference type="GO" id="GO:0016740">
    <property type="term" value="F:transferase activity"/>
    <property type="evidence" value="ECO:0007669"/>
    <property type="project" value="UniProtKB-KW"/>
</dbReference>
<gene>
    <name evidence="1" type="ORF">EYB53_007230</name>
</gene>
<reference evidence="1 2" key="1">
    <citation type="submission" date="2021-03" db="EMBL/GenBank/DDBJ databases">
        <authorList>
            <person name="Grouzdev D.S."/>
        </authorList>
    </citation>
    <scope>NUCLEOTIDE SEQUENCE [LARGE SCALE GENOMIC DNA]</scope>
    <source>
        <strain evidence="1 2">M50-1</strain>
    </source>
</reference>
<dbReference type="InterPro" id="IPR003673">
    <property type="entry name" value="CoA-Trfase_fam_III"/>
</dbReference>
<dbReference type="Proteomes" id="UP001193081">
    <property type="component" value="Unassembled WGS sequence"/>
</dbReference>
<dbReference type="SUPFAM" id="SSF89796">
    <property type="entry name" value="CoA-transferase family III (CaiB/BaiF)"/>
    <property type="match status" value="1"/>
</dbReference>
<evidence type="ECO:0000313" key="1">
    <source>
        <dbReference type="EMBL" id="MBP1465494.1"/>
    </source>
</evidence>
<organism evidence="1 2">
    <name type="scientific">Candidatus Chloroploca mongolica</name>
    <dbReference type="NCBI Taxonomy" id="2528176"/>
    <lineage>
        <taxon>Bacteria</taxon>
        <taxon>Bacillati</taxon>
        <taxon>Chloroflexota</taxon>
        <taxon>Chloroflexia</taxon>
        <taxon>Chloroflexales</taxon>
        <taxon>Chloroflexineae</taxon>
        <taxon>Oscillochloridaceae</taxon>
        <taxon>Candidatus Chloroploca</taxon>
    </lineage>
</organism>
<dbReference type="PANTHER" id="PTHR48228:SF5">
    <property type="entry name" value="ALPHA-METHYLACYL-COA RACEMASE"/>
    <property type="match status" value="1"/>
</dbReference>
<dbReference type="InterPro" id="IPR023606">
    <property type="entry name" value="CoA-Trfase_III_dom_1_sf"/>
</dbReference>
<name>A0ABS4D7T5_9CHLR</name>
<dbReference type="InterPro" id="IPR050509">
    <property type="entry name" value="CoA-transferase_III"/>
</dbReference>
<evidence type="ECO:0000313" key="2">
    <source>
        <dbReference type="Proteomes" id="UP001193081"/>
    </source>
</evidence>
<sequence>MSIERALEGVRIVEVATYFPGPLCTQILLGMGAQVTKVSRPGGDPLKELRPLDATYALFNGGKEELELDLRVPEGAARLRELALEADVLVDGLRPGALERMGLGETALRAANPRLIYCALSAYGSHGPESSRAGHDLDFEALSGMVGATLANGEPAMPGAPLTDMVSGLTAATGILAALLAREQHGQGTILDASMAGASRWLMALWYSVERQRPGARLLTGERAYYRLYRTADGRHLAAATLEPHFWARFCGALERPDLVARQFDADQEAVAHEVAAVVAQRTLAEWQRILAPLDACVSPVLTIAEAAEAAGEISVRLPIREG</sequence>
<proteinExistence type="predicted"/>
<dbReference type="Gene3D" id="3.40.50.10540">
    <property type="entry name" value="Crotonobetainyl-coa:carnitine coa-transferase, domain 1"/>
    <property type="match status" value="1"/>
</dbReference>
<dbReference type="InterPro" id="IPR044855">
    <property type="entry name" value="CoA-Trfase_III_dom3_sf"/>
</dbReference>
<accession>A0ABS4D7T5</accession>
<dbReference type="Gene3D" id="3.30.1540.10">
    <property type="entry name" value="formyl-coa transferase, domain 3"/>
    <property type="match status" value="1"/>
</dbReference>
<keyword evidence="1" id="KW-0808">Transferase</keyword>
<dbReference type="EMBL" id="SIJK02000009">
    <property type="protein sequence ID" value="MBP1465494.1"/>
    <property type="molecule type" value="Genomic_DNA"/>
</dbReference>
<protein>
    <submittedName>
        <fullName evidence="1">CoA transferase</fullName>
    </submittedName>
</protein>
<dbReference type="PANTHER" id="PTHR48228">
    <property type="entry name" value="SUCCINYL-COA--D-CITRAMALATE COA-TRANSFERASE"/>
    <property type="match status" value="1"/>
</dbReference>
<comment type="caution">
    <text evidence="1">The sequence shown here is derived from an EMBL/GenBank/DDBJ whole genome shotgun (WGS) entry which is preliminary data.</text>
</comment>